<dbReference type="SMART" id="SM00202">
    <property type="entry name" value="SR"/>
    <property type="match status" value="1"/>
</dbReference>
<keyword evidence="7" id="KW-0675">Receptor</keyword>
<evidence type="ECO:0000256" key="3">
    <source>
        <dbReference type="ARBA" id="ARBA00022968"/>
    </source>
</evidence>
<keyword evidence="3" id="KW-0735">Signal-anchor</keyword>
<dbReference type="OMA" id="ETGVHNC"/>
<evidence type="ECO:0000256" key="7">
    <source>
        <dbReference type="ARBA" id="ARBA00023170"/>
    </source>
</evidence>
<name>A0A3Q1D0D7_AMPOC</name>
<dbReference type="FunFam" id="3.10.250.10:FF:000011">
    <property type="entry name" value="Scavenger receptor class A member 5"/>
    <property type="match status" value="1"/>
</dbReference>
<keyword evidence="6 9" id="KW-1015">Disulfide bond</keyword>
<keyword evidence="14" id="KW-1185">Reference proteome</keyword>
<dbReference type="AlphaFoldDB" id="A0A3Q1D0D7"/>
<feature type="region of interest" description="Disordered" evidence="10">
    <location>
        <begin position="159"/>
        <end position="298"/>
    </location>
</feature>
<evidence type="ECO:0000256" key="11">
    <source>
        <dbReference type="SAM" id="Phobius"/>
    </source>
</evidence>
<dbReference type="PRINTS" id="PR00258">
    <property type="entry name" value="SPERACTRCPTR"/>
</dbReference>
<dbReference type="InterPro" id="IPR001190">
    <property type="entry name" value="SRCR"/>
</dbReference>
<gene>
    <name evidence="13" type="primary">MARCO</name>
</gene>
<organism evidence="13 14">
    <name type="scientific">Amphiprion ocellaris</name>
    <name type="common">Clown anemonefish</name>
    <dbReference type="NCBI Taxonomy" id="80972"/>
    <lineage>
        <taxon>Eukaryota</taxon>
        <taxon>Metazoa</taxon>
        <taxon>Chordata</taxon>
        <taxon>Craniata</taxon>
        <taxon>Vertebrata</taxon>
        <taxon>Euteleostomi</taxon>
        <taxon>Actinopterygii</taxon>
        <taxon>Neopterygii</taxon>
        <taxon>Teleostei</taxon>
        <taxon>Neoteleostei</taxon>
        <taxon>Acanthomorphata</taxon>
        <taxon>Ovalentaria</taxon>
        <taxon>Pomacentridae</taxon>
        <taxon>Amphiprion</taxon>
    </lineage>
</organism>
<comment type="caution">
    <text evidence="9">Lacks conserved residue(s) required for the propagation of feature annotation.</text>
</comment>
<comment type="subcellular location">
    <subcellularLocation>
        <location evidence="1">Membrane</location>
        <topology evidence="1">Single-pass type II membrane protein</topology>
    </subcellularLocation>
</comment>
<dbReference type="Ensembl" id="ENSAOCT00000032918.2">
    <property type="protein sequence ID" value="ENSAOCP00000031424.1"/>
    <property type="gene ID" value="ENSAOCG00000023087.2"/>
</dbReference>
<dbReference type="PROSITE" id="PS00420">
    <property type="entry name" value="SRCR_1"/>
    <property type="match status" value="1"/>
</dbReference>
<dbReference type="RefSeq" id="XP_023154728.1">
    <property type="nucleotide sequence ID" value="XM_023298960.3"/>
</dbReference>
<evidence type="ECO:0000259" key="12">
    <source>
        <dbReference type="PROSITE" id="PS50287"/>
    </source>
</evidence>
<dbReference type="GeneTree" id="ENSGT00950000183074"/>
<dbReference type="Proteomes" id="UP001501940">
    <property type="component" value="Chromosome 11"/>
</dbReference>
<dbReference type="InterPro" id="IPR008160">
    <property type="entry name" value="Collagen"/>
</dbReference>
<evidence type="ECO:0000256" key="2">
    <source>
        <dbReference type="ARBA" id="ARBA00022692"/>
    </source>
</evidence>
<evidence type="ECO:0000256" key="4">
    <source>
        <dbReference type="ARBA" id="ARBA00022989"/>
    </source>
</evidence>
<evidence type="ECO:0000313" key="13">
    <source>
        <dbReference type="Ensembl" id="ENSAOCP00000031424.1"/>
    </source>
</evidence>
<reference evidence="13" key="2">
    <citation type="submission" date="2025-08" db="UniProtKB">
        <authorList>
            <consortium name="Ensembl"/>
        </authorList>
    </citation>
    <scope>IDENTIFICATION</scope>
</reference>
<evidence type="ECO:0000256" key="6">
    <source>
        <dbReference type="ARBA" id="ARBA00023157"/>
    </source>
</evidence>
<dbReference type="SUPFAM" id="SSF56487">
    <property type="entry name" value="SRCR-like"/>
    <property type="match status" value="1"/>
</dbReference>
<dbReference type="GO" id="GO:0016020">
    <property type="term" value="C:membrane"/>
    <property type="evidence" value="ECO:0007669"/>
    <property type="project" value="UniProtKB-SubCell"/>
</dbReference>
<reference evidence="13" key="3">
    <citation type="submission" date="2025-09" db="UniProtKB">
        <authorList>
            <consortium name="Ensembl"/>
        </authorList>
    </citation>
    <scope>IDENTIFICATION</scope>
</reference>
<evidence type="ECO:0000256" key="5">
    <source>
        <dbReference type="ARBA" id="ARBA00023136"/>
    </source>
</evidence>
<keyword evidence="2 11" id="KW-0812">Transmembrane</keyword>
<evidence type="ECO:0000256" key="1">
    <source>
        <dbReference type="ARBA" id="ARBA00004606"/>
    </source>
</evidence>
<accession>A0A3Q1D0D7</accession>
<dbReference type="PANTHER" id="PTHR48071">
    <property type="entry name" value="SRCR DOMAIN-CONTAINING PROTEIN"/>
    <property type="match status" value="1"/>
</dbReference>
<dbReference type="PANTHER" id="PTHR48071:SF18">
    <property type="entry name" value="DELETED IN MALIGNANT BRAIN TUMORS 1 PROTEIN-RELATED"/>
    <property type="match status" value="1"/>
</dbReference>
<feature type="domain" description="SRCR" evidence="12">
    <location>
        <begin position="302"/>
        <end position="397"/>
    </location>
</feature>
<feature type="transmembrane region" description="Helical" evidence="11">
    <location>
        <begin position="47"/>
        <end position="68"/>
    </location>
</feature>
<evidence type="ECO:0000313" key="14">
    <source>
        <dbReference type="Proteomes" id="UP001501940"/>
    </source>
</evidence>
<dbReference type="Pfam" id="PF01391">
    <property type="entry name" value="Collagen"/>
    <property type="match status" value="2"/>
</dbReference>
<dbReference type="Gene3D" id="3.10.250.10">
    <property type="entry name" value="SRCR-like domain"/>
    <property type="match status" value="1"/>
</dbReference>
<protein>
    <recommendedName>
        <fullName evidence="12">SRCR domain-containing protein</fullName>
    </recommendedName>
</protein>
<keyword evidence="8" id="KW-0325">Glycoprotein</keyword>
<dbReference type="OrthoDB" id="10037288at2759"/>
<evidence type="ECO:0000256" key="9">
    <source>
        <dbReference type="PROSITE-ProRule" id="PRU00196"/>
    </source>
</evidence>
<dbReference type="InterPro" id="IPR036772">
    <property type="entry name" value="SRCR-like_dom_sf"/>
</dbReference>
<feature type="disulfide bond" evidence="9">
    <location>
        <begin position="366"/>
        <end position="376"/>
    </location>
</feature>
<proteinExistence type="predicted"/>
<dbReference type="PROSITE" id="PS50287">
    <property type="entry name" value="SRCR_2"/>
    <property type="match status" value="1"/>
</dbReference>
<keyword evidence="5 11" id="KW-0472">Membrane</keyword>
<reference evidence="13 14" key="1">
    <citation type="submission" date="2022-01" db="EMBL/GenBank/DDBJ databases">
        <title>A chromosome-scale genome assembly of the false clownfish, Amphiprion ocellaris.</title>
        <authorList>
            <person name="Ryu T."/>
        </authorList>
    </citation>
    <scope>NUCLEOTIDE SEQUENCE [LARGE SCALE GENOMIC DNA]</scope>
</reference>
<dbReference type="STRING" id="80972.ENSAOCP00000031424"/>
<dbReference type="GeneID" id="111588530"/>
<sequence>METSVGKTTGQVSYTQSNPLFDMSLSSSDLCSIQPDYLKPARPRRKWCFHVIVVYLILQTPLNAFLIYKVFTLESSLSNPKSEKLIFSHISLGDDTLQTLLNNSQETKTLSGHLWALQSQVKSLCGEEGQLVRLRADLSQLNISNQNLEGKLMTISLKPGRPGPPGTNGSRGYPGVPGVKGARGDAGLPGPKGEMGLKGDPGAAGEIGPKGLPGDQGPGEKGEKGEPGIAGLHGEKGEAGLYGQKGIPGIPGLKGEKGDLGNVGPPGPPGVRGPHGFNGTEGPPGPQGAKGEKGEQRNELSVRLVPGKYRGRVEVKHNDVWGTICDDNFDKLDGKVICKMLGFQSVISTFTATPGSGRIWLDELRCTGAESDIFDCQHSETGVHNCGHDEDAGVQCV</sequence>
<evidence type="ECO:0000256" key="8">
    <source>
        <dbReference type="ARBA" id="ARBA00023180"/>
    </source>
</evidence>
<evidence type="ECO:0000256" key="10">
    <source>
        <dbReference type="SAM" id="MobiDB-lite"/>
    </source>
</evidence>
<dbReference type="Pfam" id="PF00530">
    <property type="entry name" value="SRCR"/>
    <property type="match status" value="1"/>
</dbReference>
<keyword evidence="4 11" id="KW-1133">Transmembrane helix</keyword>